<dbReference type="Proteomes" id="UP000823634">
    <property type="component" value="Unassembled WGS sequence"/>
</dbReference>
<feature type="domain" description="EAL" evidence="2">
    <location>
        <begin position="736"/>
        <end position="967"/>
    </location>
</feature>
<evidence type="ECO:0000259" key="2">
    <source>
        <dbReference type="Pfam" id="PF00563"/>
    </source>
</evidence>
<comment type="caution">
    <text evidence="3">The sequence shown here is derived from an EMBL/GenBank/DDBJ whole genome shotgun (WGS) entry which is preliminary data.</text>
</comment>
<evidence type="ECO:0000313" key="3">
    <source>
        <dbReference type="EMBL" id="MBO8426886.1"/>
    </source>
</evidence>
<dbReference type="Gene3D" id="3.20.20.450">
    <property type="entry name" value="EAL domain"/>
    <property type="match status" value="1"/>
</dbReference>
<dbReference type="Pfam" id="PF00563">
    <property type="entry name" value="EAL"/>
    <property type="match status" value="1"/>
</dbReference>
<proteinExistence type="predicted"/>
<keyword evidence="1" id="KW-0812">Transmembrane</keyword>
<organism evidence="3 4">
    <name type="scientific">Candidatus Alloenteromonas pullistercoris</name>
    <dbReference type="NCBI Taxonomy" id="2840785"/>
    <lineage>
        <taxon>Bacteria</taxon>
        <taxon>Bacillati</taxon>
        <taxon>Bacillota</taxon>
        <taxon>Bacillota incertae sedis</taxon>
        <taxon>Candidatus Alloenteromonas</taxon>
    </lineage>
</organism>
<sequence>MKSKDWRLKAIYIGFVSLGIAYLASLIGSGATGMGLALAISSSIALFLFLSLCGLLLLYNAKKRDAEGRMRKEVMGQLDDLKKGTAKVSPRRYGFYELDSFQEDINSFIAAYLSSSPDSDAPLYKGKRYLCPKSEFEEAMLEEIKRNRNYRQAVLAIDILGPVNEQANEKAKETIFAAFPYAMLSLREPRGYYAYIYDAGSESEFTSRCHRLLSDYAYQSQGGEEVSSLRLGGAVFPLVPAVSLIDRAEKSLQAEGDLSIDSGDGEAFLPSPRSNEASRRNINLANFEKLYRQTLLSDTRARREQSISKSLAYFLESEGFDIGGALEYSRLDESYRVYCEQKAKGCACASFSSFGKSIPASWLDPAFECAKADFPLYIRYLKDAPKPVMALMQSLGAESALLAPIIWEGRKYGFLYLLSSHSKDLTLEGFDKAHNLYSILSSSLIVSRNVEEAGGMSNLLDQLAKRSDKYVYSIDEKTFQIKECTANLEKRLGGKAKGRLCHEAFFNSPTPCLNCPIHSGTNSCIISSISPKESTVSLVSKSKSGLATLIIEPAQKAPSGSSLVDKALIIPSPKGFRAMLSRELIEKEGFILAFRLLDSGQKLLDNPAESNSTILLQVLENLQITPYYADAYRLDDVTIAIRLSGLTTRSGLYKAVETIQSAISEPISLGGEPYTPHYAYCSVSYPTEAGSGADMLSLLKTELSRSAEFGEGYLAEVGRNSLRKAGRSEYLMELLEASLEKDAASFGLTPIAETSTGKPRYYEAFLTLLDENRLISSSELNSLLKDEKMRRDLDFSVLRGLGALYRDYGKGLMKASGVHCFYYRMKASSFLDPSFGELLESLFATYHFHKGGLGLLFEAKDLFSRGGYAQEAIKKATEIGARIGVYDFDASSSGSDFPYDGLSLFIYSSGFIKDTMNSESTALLLLQSLNRIGVSGGMAVASGIIDETARYYAAEMGFKLGKGKLYGSSPISKERFIASLSYK</sequence>
<gene>
    <name evidence="3" type="ORF">IAC61_06225</name>
</gene>
<dbReference type="EMBL" id="JADINA010000039">
    <property type="protein sequence ID" value="MBO8426886.1"/>
    <property type="molecule type" value="Genomic_DNA"/>
</dbReference>
<reference evidence="3" key="1">
    <citation type="submission" date="2020-10" db="EMBL/GenBank/DDBJ databases">
        <authorList>
            <person name="Gilroy R."/>
        </authorList>
    </citation>
    <scope>NUCLEOTIDE SEQUENCE</scope>
    <source>
        <strain evidence="3">17113</strain>
    </source>
</reference>
<feature type="transmembrane region" description="Helical" evidence="1">
    <location>
        <begin position="12"/>
        <end position="31"/>
    </location>
</feature>
<accession>A0A9D9DHY5</accession>
<reference evidence="3" key="2">
    <citation type="journal article" date="2021" name="PeerJ">
        <title>Extensive microbial diversity within the chicken gut microbiome revealed by metagenomics and culture.</title>
        <authorList>
            <person name="Gilroy R."/>
            <person name="Ravi A."/>
            <person name="Getino M."/>
            <person name="Pursley I."/>
            <person name="Horton D.L."/>
            <person name="Alikhan N.F."/>
            <person name="Baker D."/>
            <person name="Gharbi K."/>
            <person name="Hall N."/>
            <person name="Watson M."/>
            <person name="Adriaenssens E.M."/>
            <person name="Foster-Nyarko E."/>
            <person name="Jarju S."/>
            <person name="Secka A."/>
            <person name="Antonio M."/>
            <person name="Oren A."/>
            <person name="Chaudhuri R.R."/>
            <person name="La Ragione R."/>
            <person name="Hildebrand F."/>
            <person name="Pallen M.J."/>
        </authorList>
    </citation>
    <scope>NUCLEOTIDE SEQUENCE</scope>
    <source>
        <strain evidence="3">17113</strain>
    </source>
</reference>
<feature type="transmembrane region" description="Helical" evidence="1">
    <location>
        <begin position="37"/>
        <end position="61"/>
    </location>
</feature>
<name>A0A9D9DHY5_9FIRM</name>
<evidence type="ECO:0000313" key="4">
    <source>
        <dbReference type="Proteomes" id="UP000823634"/>
    </source>
</evidence>
<dbReference type="AlphaFoldDB" id="A0A9D9DHY5"/>
<dbReference type="InterPro" id="IPR001633">
    <property type="entry name" value="EAL_dom"/>
</dbReference>
<dbReference type="SUPFAM" id="SSF141868">
    <property type="entry name" value="EAL domain-like"/>
    <property type="match status" value="1"/>
</dbReference>
<keyword evidence="1" id="KW-1133">Transmembrane helix</keyword>
<evidence type="ECO:0000256" key="1">
    <source>
        <dbReference type="SAM" id="Phobius"/>
    </source>
</evidence>
<protein>
    <submittedName>
        <fullName evidence="3">EAL domain-containing protein</fullName>
    </submittedName>
</protein>
<dbReference type="InterPro" id="IPR035919">
    <property type="entry name" value="EAL_sf"/>
</dbReference>
<keyword evidence="1" id="KW-0472">Membrane</keyword>